<comment type="caution">
    <text evidence="2">The sequence shown here is derived from an EMBL/GenBank/DDBJ whole genome shotgun (WGS) entry which is preliminary data.</text>
</comment>
<proteinExistence type="predicted"/>
<dbReference type="AlphaFoldDB" id="A0A9N8H4J4"/>
<gene>
    <name evidence="2" type="ORF">SEMRO_64_G036530.1</name>
</gene>
<protein>
    <submittedName>
        <fullName evidence="2">Uncharacterized protein</fullName>
    </submittedName>
</protein>
<sequence length="189" mass="21292">MSGVHHAAMVSKFLELAETRRNLHGLWVPAVYWAYLVARELKLPQLNDPSELKSALNKTTWMDEPITEALRGFIPDKITKVTSTYYSTKSRRVSLADTKKGIKKRFFLRVSTADKKDEEIPPSKSEKKELFQNAYNKYSGWSKELTIDTTGNGLPQQAAATQPTQPGHNQDEAAAAQPTNHSDQLPHQQ</sequence>
<evidence type="ECO:0000313" key="3">
    <source>
        <dbReference type="Proteomes" id="UP001153069"/>
    </source>
</evidence>
<feature type="compositionally biased region" description="Polar residues" evidence="1">
    <location>
        <begin position="177"/>
        <end position="189"/>
    </location>
</feature>
<evidence type="ECO:0000313" key="2">
    <source>
        <dbReference type="EMBL" id="CAB9499602.1"/>
    </source>
</evidence>
<dbReference type="Proteomes" id="UP001153069">
    <property type="component" value="Unassembled WGS sequence"/>
</dbReference>
<dbReference type="EMBL" id="CAICTM010000063">
    <property type="protein sequence ID" value="CAB9499602.1"/>
    <property type="molecule type" value="Genomic_DNA"/>
</dbReference>
<accession>A0A9N8H4J4</accession>
<keyword evidence="3" id="KW-1185">Reference proteome</keyword>
<name>A0A9N8H4J4_9STRA</name>
<feature type="region of interest" description="Disordered" evidence="1">
    <location>
        <begin position="145"/>
        <end position="189"/>
    </location>
</feature>
<organism evidence="2 3">
    <name type="scientific">Seminavis robusta</name>
    <dbReference type="NCBI Taxonomy" id="568900"/>
    <lineage>
        <taxon>Eukaryota</taxon>
        <taxon>Sar</taxon>
        <taxon>Stramenopiles</taxon>
        <taxon>Ochrophyta</taxon>
        <taxon>Bacillariophyta</taxon>
        <taxon>Bacillariophyceae</taxon>
        <taxon>Bacillariophycidae</taxon>
        <taxon>Naviculales</taxon>
        <taxon>Naviculaceae</taxon>
        <taxon>Seminavis</taxon>
    </lineage>
</organism>
<reference evidence="2" key="1">
    <citation type="submission" date="2020-06" db="EMBL/GenBank/DDBJ databases">
        <authorList>
            <consortium name="Plant Systems Biology data submission"/>
        </authorList>
    </citation>
    <scope>NUCLEOTIDE SEQUENCE</scope>
    <source>
        <strain evidence="2">D6</strain>
    </source>
</reference>
<evidence type="ECO:0000256" key="1">
    <source>
        <dbReference type="SAM" id="MobiDB-lite"/>
    </source>
</evidence>
<feature type="compositionally biased region" description="Low complexity" evidence="1">
    <location>
        <begin position="155"/>
        <end position="166"/>
    </location>
</feature>